<evidence type="ECO:0000313" key="2">
    <source>
        <dbReference type="Proteomes" id="UP001195483"/>
    </source>
</evidence>
<reference evidence="1" key="1">
    <citation type="journal article" date="2021" name="Genome Biol. Evol.">
        <title>A High-Quality Reference Genome for a Parasitic Bivalve with Doubly Uniparental Inheritance (Bivalvia: Unionida).</title>
        <authorList>
            <person name="Smith C.H."/>
        </authorList>
    </citation>
    <scope>NUCLEOTIDE SEQUENCE</scope>
    <source>
        <strain evidence="1">CHS0354</strain>
    </source>
</reference>
<reference evidence="1" key="3">
    <citation type="submission" date="2023-05" db="EMBL/GenBank/DDBJ databases">
        <authorList>
            <person name="Smith C.H."/>
        </authorList>
    </citation>
    <scope>NUCLEOTIDE SEQUENCE</scope>
    <source>
        <strain evidence="1">CHS0354</strain>
        <tissue evidence="1">Mantle</tissue>
    </source>
</reference>
<dbReference type="AlphaFoldDB" id="A0AAE0W0B9"/>
<comment type="caution">
    <text evidence="1">The sequence shown here is derived from an EMBL/GenBank/DDBJ whole genome shotgun (WGS) entry which is preliminary data.</text>
</comment>
<sequence length="65" mass="7413">MIPLTLEQDEYNNATICHICDNNFGGNFTVINDEDSRINDSNIDVKDTKIKDPRKNVHDHCHLTG</sequence>
<proteinExistence type="predicted"/>
<name>A0AAE0W0B9_9BIVA</name>
<reference evidence="1" key="2">
    <citation type="journal article" date="2021" name="Genome Biol. Evol.">
        <title>Developing a high-quality reference genome for a parasitic bivalve with doubly uniparental inheritance (Bivalvia: Unionida).</title>
        <authorList>
            <person name="Smith C.H."/>
        </authorList>
    </citation>
    <scope>NUCLEOTIDE SEQUENCE</scope>
    <source>
        <strain evidence="1">CHS0354</strain>
        <tissue evidence="1">Mantle</tissue>
    </source>
</reference>
<protein>
    <submittedName>
        <fullName evidence="1">Uncharacterized protein</fullName>
    </submittedName>
</protein>
<dbReference type="Proteomes" id="UP001195483">
    <property type="component" value="Unassembled WGS sequence"/>
</dbReference>
<feature type="non-terminal residue" evidence="1">
    <location>
        <position position="65"/>
    </location>
</feature>
<accession>A0AAE0W0B9</accession>
<keyword evidence="2" id="KW-1185">Reference proteome</keyword>
<gene>
    <name evidence="1" type="ORF">CHS0354_025441</name>
</gene>
<dbReference type="EMBL" id="JAEAOA010001512">
    <property type="protein sequence ID" value="KAK3595802.1"/>
    <property type="molecule type" value="Genomic_DNA"/>
</dbReference>
<evidence type="ECO:0000313" key="1">
    <source>
        <dbReference type="EMBL" id="KAK3595802.1"/>
    </source>
</evidence>
<organism evidence="1 2">
    <name type="scientific">Potamilus streckersoni</name>
    <dbReference type="NCBI Taxonomy" id="2493646"/>
    <lineage>
        <taxon>Eukaryota</taxon>
        <taxon>Metazoa</taxon>
        <taxon>Spiralia</taxon>
        <taxon>Lophotrochozoa</taxon>
        <taxon>Mollusca</taxon>
        <taxon>Bivalvia</taxon>
        <taxon>Autobranchia</taxon>
        <taxon>Heteroconchia</taxon>
        <taxon>Palaeoheterodonta</taxon>
        <taxon>Unionida</taxon>
        <taxon>Unionoidea</taxon>
        <taxon>Unionidae</taxon>
        <taxon>Ambleminae</taxon>
        <taxon>Lampsilini</taxon>
        <taxon>Potamilus</taxon>
    </lineage>
</organism>